<keyword evidence="3" id="KW-1185">Reference proteome</keyword>
<proteinExistence type="predicted"/>
<dbReference type="KEGG" id="cep:Cri9333_2084"/>
<dbReference type="PATRIC" id="fig|1173022.3.peg.2247"/>
<evidence type="ECO:0000313" key="3">
    <source>
        <dbReference type="Proteomes" id="UP000010472"/>
    </source>
</evidence>
<evidence type="ECO:0000313" key="2">
    <source>
        <dbReference type="EMBL" id="AFZ12961.1"/>
    </source>
</evidence>
<dbReference type="HOGENOM" id="CLU_1822162_0_0_3"/>
<dbReference type="AlphaFoldDB" id="K9VYB0"/>
<dbReference type="EMBL" id="CP003620">
    <property type="protein sequence ID" value="AFZ12961.1"/>
    <property type="molecule type" value="Genomic_DNA"/>
</dbReference>
<organism evidence="2 3">
    <name type="scientific">Crinalium epipsammum PCC 9333</name>
    <dbReference type="NCBI Taxonomy" id="1173022"/>
    <lineage>
        <taxon>Bacteria</taxon>
        <taxon>Bacillati</taxon>
        <taxon>Cyanobacteriota</taxon>
        <taxon>Cyanophyceae</taxon>
        <taxon>Gomontiellales</taxon>
        <taxon>Gomontiellaceae</taxon>
        <taxon>Crinalium</taxon>
    </lineage>
</organism>
<dbReference type="Proteomes" id="UP000010472">
    <property type="component" value="Chromosome"/>
</dbReference>
<dbReference type="PANTHER" id="PTHR41709:SF2">
    <property type="entry name" value="CIRCADIAN CLOCK PROTEIN KAIB2"/>
    <property type="match status" value="1"/>
</dbReference>
<dbReference type="SMART" id="SM01248">
    <property type="entry name" value="KaiB"/>
    <property type="match status" value="1"/>
</dbReference>
<sequence>MIWETYGAQFPKWNDHDLIVDYEKNQRSPISQTKVCSDSGVILTQSLPVTTSGYIFRLFVSGHNLDTERTLQILHRLLEQSLGHPYTLKVIDIFKHPEQAEANSISATPTLIRISPQPIKRIVGELDDVERVLKLLVAVDV</sequence>
<dbReference type="PANTHER" id="PTHR41709">
    <property type="entry name" value="KAIB-LIKE PROTEIN 1"/>
    <property type="match status" value="1"/>
</dbReference>
<dbReference type="Pfam" id="PF07689">
    <property type="entry name" value="KaiB"/>
    <property type="match status" value="1"/>
</dbReference>
<protein>
    <submittedName>
        <fullName evidence="2">KaiB domain protein</fullName>
    </submittedName>
</protein>
<accession>K9VYB0</accession>
<dbReference type="CDD" id="cd02978">
    <property type="entry name" value="KaiB_like"/>
    <property type="match status" value="1"/>
</dbReference>
<feature type="domain" description="KaiB" evidence="1">
    <location>
        <begin position="57"/>
        <end position="138"/>
    </location>
</feature>
<dbReference type="SUPFAM" id="SSF52833">
    <property type="entry name" value="Thioredoxin-like"/>
    <property type="match status" value="1"/>
</dbReference>
<dbReference type="InterPro" id="IPR039022">
    <property type="entry name" value="KaiB-like"/>
</dbReference>
<gene>
    <name evidence="2" type="ORF">Cri9333_2084</name>
</gene>
<dbReference type="GO" id="GO:0048511">
    <property type="term" value="P:rhythmic process"/>
    <property type="evidence" value="ECO:0007669"/>
    <property type="project" value="InterPro"/>
</dbReference>
<evidence type="ECO:0000259" key="1">
    <source>
        <dbReference type="SMART" id="SM01248"/>
    </source>
</evidence>
<dbReference type="eggNOG" id="COG4251">
    <property type="taxonomic scope" value="Bacteria"/>
</dbReference>
<name>K9VYB0_9CYAN</name>
<dbReference type="Gene3D" id="3.40.30.10">
    <property type="entry name" value="Glutaredoxin"/>
    <property type="match status" value="1"/>
</dbReference>
<reference evidence="2 3" key="1">
    <citation type="submission" date="2012-06" db="EMBL/GenBank/DDBJ databases">
        <title>Finished chromosome of genome of Crinalium epipsammum PCC 9333.</title>
        <authorList>
            <consortium name="US DOE Joint Genome Institute"/>
            <person name="Gugger M."/>
            <person name="Coursin T."/>
            <person name="Rippka R."/>
            <person name="Tandeau De Marsac N."/>
            <person name="Huntemann M."/>
            <person name="Wei C.-L."/>
            <person name="Han J."/>
            <person name="Detter J.C."/>
            <person name="Han C."/>
            <person name="Tapia R."/>
            <person name="Davenport K."/>
            <person name="Daligault H."/>
            <person name="Erkkila T."/>
            <person name="Gu W."/>
            <person name="Munk A.C.C."/>
            <person name="Teshima H."/>
            <person name="Xu Y."/>
            <person name="Chain P."/>
            <person name="Chen A."/>
            <person name="Krypides N."/>
            <person name="Mavromatis K."/>
            <person name="Markowitz V."/>
            <person name="Szeto E."/>
            <person name="Ivanova N."/>
            <person name="Mikhailova N."/>
            <person name="Ovchinnikova G."/>
            <person name="Pagani I."/>
            <person name="Pati A."/>
            <person name="Goodwin L."/>
            <person name="Peters L."/>
            <person name="Pitluck S."/>
            <person name="Woyke T."/>
            <person name="Kerfeld C."/>
        </authorList>
    </citation>
    <scope>NUCLEOTIDE SEQUENCE [LARGE SCALE GENOMIC DNA]</scope>
    <source>
        <strain evidence="2 3">PCC 9333</strain>
    </source>
</reference>
<dbReference type="STRING" id="1173022.Cri9333_2084"/>
<dbReference type="InterPro" id="IPR011649">
    <property type="entry name" value="KaiB_domain"/>
</dbReference>
<dbReference type="InterPro" id="IPR036249">
    <property type="entry name" value="Thioredoxin-like_sf"/>
</dbReference>